<dbReference type="GeneID" id="95552804"/>
<gene>
    <name evidence="7" type="ORF">SAMN06295900_115120</name>
</gene>
<protein>
    <submittedName>
        <fullName evidence="7">Outer membrane scaffolding protein for murein synthesis, MipA/OmpV family</fullName>
    </submittedName>
</protein>
<keyword evidence="5" id="KW-0998">Cell outer membrane</keyword>
<feature type="chain" id="PRO_5013390179" evidence="6">
    <location>
        <begin position="30"/>
        <end position="287"/>
    </location>
</feature>
<dbReference type="EMBL" id="FXAH01000015">
    <property type="protein sequence ID" value="SMF69050.1"/>
    <property type="molecule type" value="Genomic_DNA"/>
</dbReference>
<proteinExistence type="inferred from homology"/>
<dbReference type="STRING" id="28094.SAMN06295900_115120"/>
<dbReference type="RefSeq" id="WP_085229755.1">
    <property type="nucleotide sequence ID" value="NZ_BSQD01000008.1"/>
</dbReference>
<evidence type="ECO:0000256" key="3">
    <source>
        <dbReference type="ARBA" id="ARBA00022729"/>
    </source>
</evidence>
<evidence type="ECO:0000256" key="5">
    <source>
        <dbReference type="ARBA" id="ARBA00023237"/>
    </source>
</evidence>
<dbReference type="PANTHER" id="PTHR38776:SF1">
    <property type="entry name" value="MLTA-INTERACTING PROTEIN-RELATED"/>
    <property type="match status" value="1"/>
</dbReference>
<evidence type="ECO:0000256" key="2">
    <source>
        <dbReference type="ARBA" id="ARBA00005722"/>
    </source>
</evidence>
<dbReference type="PANTHER" id="PTHR38776">
    <property type="entry name" value="MLTA-INTERACTING PROTEIN-RELATED"/>
    <property type="match status" value="1"/>
</dbReference>
<organism evidence="7 8">
    <name type="scientific">Trinickia caryophylli</name>
    <name type="common">Paraburkholderia caryophylli</name>
    <dbReference type="NCBI Taxonomy" id="28094"/>
    <lineage>
        <taxon>Bacteria</taxon>
        <taxon>Pseudomonadati</taxon>
        <taxon>Pseudomonadota</taxon>
        <taxon>Betaproteobacteria</taxon>
        <taxon>Burkholderiales</taxon>
        <taxon>Burkholderiaceae</taxon>
        <taxon>Trinickia</taxon>
    </lineage>
</organism>
<reference evidence="8" key="1">
    <citation type="submission" date="2017-04" db="EMBL/GenBank/DDBJ databases">
        <authorList>
            <person name="Varghese N."/>
            <person name="Submissions S."/>
        </authorList>
    </citation>
    <scope>NUCLEOTIDE SEQUENCE [LARGE SCALE GENOMIC DNA]</scope>
    <source>
        <strain evidence="8">Ballard 720</strain>
    </source>
</reference>
<sequence>MSISTAAPRLLLVGTLSAMSALLAPVQVAAQTPSPLAQWQYSAGITLEQLFMPQLPTWRIRVGPSFSFQPRYDGASSYHVLFGPTIDIRYRDRFFLSTGEGLGVNVLTGPNWRAGVALSYDLGRRAADDSDHLHGMDNINPAPLIHLFGEYVWSKSFPLVLRADLRRAVGGDNGWVGDLGAYMPMPGSSEKFNWFAGPTITFADSNYMNHWFGVNAAQSARSGYRQYDPSAGVKSVGFGVAATWMPRKNWYVTGNAAYQQLVGSAADSPIVQRKGSGVFDLSVSYQF</sequence>
<keyword evidence="3 6" id="KW-0732">Signal</keyword>
<dbReference type="GO" id="GO:0009279">
    <property type="term" value="C:cell outer membrane"/>
    <property type="evidence" value="ECO:0007669"/>
    <property type="project" value="UniProtKB-SubCell"/>
</dbReference>
<comment type="similarity">
    <text evidence="2">Belongs to the MipA/OmpV family.</text>
</comment>
<keyword evidence="4" id="KW-0472">Membrane</keyword>
<dbReference type="AlphaFoldDB" id="A0A1X7GFK4"/>
<dbReference type="InterPro" id="IPR010583">
    <property type="entry name" value="MipA"/>
</dbReference>
<evidence type="ECO:0000256" key="4">
    <source>
        <dbReference type="ARBA" id="ARBA00023136"/>
    </source>
</evidence>
<evidence type="ECO:0000256" key="6">
    <source>
        <dbReference type="SAM" id="SignalP"/>
    </source>
</evidence>
<evidence type="ECO:0000256" key="1">
    <source>
        <dbReference type="ARBA" id="ARBA00004442"/>
    </source>
</evidence>
<dbReference type="OrthoDB" id="8956925at2"/>
<evidence type="ECO:0000313" key="8">
    <source>
        <dbReference type="Proteomes" id="UP000192911"/>
    </source>
</evidence>
<comment type="subcellular location">
    <subcellularLocation>
        <location evidence="1">Cell outer membrane</location>
    </subcellularLocation>
</comment>
<keyword evidence="8" id="KW-1185">Reference proteome</keyword>
<accession>A0A1X7GFK4</accession>
<feature type="signal peptide" evidence="6">
    <location>
        <begin position="1"/>
        <end position="29"/>
    </location>
</feature>
<dbReference type="Proteomes" id="UP000192911">
    <property type="component" value="Unassembled WGS sequence"/>
</dbReference>
<evidence type="ECO:0000313" key="7">
    <source>
        <dbReference type="EMBL" id="SMF69050.1"/>
    </source>
</evidence>
<dbReference type="Pfam" id="PF06629">
    <property type="entry name" value="MipA"/>
    <property type="match status" value="1"/>
</dbReference>
<name>A0A1X7GFK4_TRICW</name>